<dbReference type="AlphaFoldDB" id="A0AA39ZVJ5"/>
<evidence type="ECO:0000313" key="3">
    <source>
        <dbReference type="Proteomes" id="UP001172102"/>
    </source>
</evidence>
<feature type="compositionally biased region" description="Polar residues" evidence="1">
    <location>
        <begin position="341"/>
        <end position="357"/>
    </location>
</feature>
<reference evidence="2" key="1">
    <citation type="submission" date="2023-06" db="EMBL/GenBank/DDBJ databases">
        <title>Genome-scale phylogeny and comparative genomics of the fungal order Sordariales.</title>
        <authorList>
            <consortium name="Lawrence Berkeley National Laboratory"/>
            <person name="Hensen N."/>
            <person name="Bonometti L."/>
            <person name="Westerberg I."/>
            <person name="Brannstrom I.O."/>
            <person name="Guillou S."/>
            <person name="Cros-Aarteil S."/>
            <person name="Calhoun S."/>
            <person name="Haridas S."/>
            <person name="Kuo A."/>
            <person name="Mondo S."/>
            <person name="Pangilinan J."/>
            <person name="Riley R."/>
            <person name="Labutti K."/>
            <person name="Andreopoulos B."/>
            <person name="Lipzen A."/>
            <person name="Chen C."/>
            <person name="Yanf M."/>
            <person name="Daum C."/>
            <person name="Ng V."/>
            <person name="Clum A."/>
            <person name="Steindorff A."/>
            <person name="Ohm R."/>
            <person name="Martin F."/>
            <person name="Silar P."/>
            <person name="Natvig D."/>
            <person name="Lalanne C."/>
            <person name="Gautier V."/>
            <person name="Ament-Velasquez S.L."/>
            <person name="Kruys A."/>
            <person name="Hutchinson M.I."/>
            <person name="Powell A.J."/>
            <person name="Barry K."/>
            <person name="Miller A.N."/>
            <person name="Grigoriev I.V."/>
            <person name="Debuchy R."/>
            <person name="Gladieux P."/>
            <person name="Thoren M.H."/>
            <person name="Johannesson H."/>
        </authorList>
    </citation>
    <scope>NUCLEOTIDE SEQUENCE</scope>
    <source>
        <strain evidence="2">SMH4607-1</strain>
    </source>
</reference>
<keyword evidence="3" id="KW-1185">Reference proteome</keyword>
<feature type="region of interest" description="Disordered" evidence="1">
    <location>
        <begin position="296"/>
        <end position="364"/>
    </location>
</feature>
<organism evidence="2 3">
    <name type="scientific">Lasiosphaeris hirsuta</name>
    <dbReference type="NCBI Taxonomy" id="260670"/>
    <lineage>
        <taxon>Eukaryota</taxon>
        <taxon>Fungi</taxon>
        <taxon>Dikarya</taxon>
        <taxon>Ascomycota</taxon>
        <taxon>Pezizomycotina</taxon>
        <taxon>Sordariomycetes</taxon>
        <taxon>Sordariomycetidae</taxon>
        <taxon>Sordariales</taxon>
        <taxon>Lasiosphaeriaceae</taxon>
        <taxon>Lasiosphaeris</taxon>
    </lineage>
</organism>
<gene>
    <name evidence="2" type="ORF">B0H67DRAFT_557144</name>
</gene>
<accession>A0AA39ZVJ5</accession>
<feature type="compositionally biased region" description="Low complexity" evidence="1">
    <location>
        <begin position="319"/>
        <end position="339"/>
    </location>
</feature>
<sequence length="364" mass="37061">MADAPAPGTWKVTLQGDDAFSFNSFAKTNLLLPSFNFVEPRGTHHEGLFPVLSPPAPGSTAFVVANIAGSVSSASFEFRSPGGALLSYLELSRGNGTDGFTPPDDTFYGLVTIPETAYFIYARGDTSSGKRFVRVAPGNLDLPFGDSGNITLPGTSSATSTESPETIFPNSTAPASSGYFGNSTYTSASTTSTLCPTCQPKPCVTAVTSLTRTVIYLTTCPVAGEGGATAYTTSSITTKLPVPCFAKDVKDCPASLPVISPGCGSLLAPALGGGPGWGGSLPKTRTIGEATATATIEHGGSGGGDTWGEARPQCRKPDAYPTASAAPDAGASATAPAAGRPTSSVVTAAPSFWNSNDAELWDTK</sequence>
<dbReference type="EMBL" id="JAUKUA010000007">
    <property type="protein sequence ID" value="KAK0704305.1"/>
    <property type="molecule type" value="Genomic_DNA"/>
</dbReference>
<comment type="caution">
    <text evidence="2">The sequence shown here is derived from an EMBL/GenBank/DDBJ whole genome shotgun (WGS) entry which is preliminary data.</text>
</comment>
<proteinExistence type="predicted"/>
<evidence type="ECO:0000313" key="2">
    <source>
        <dbReference type="EMBL" id="KAK0704305.1"/>
    </source>
</evidence>
<protein>
    <submittedName>
        <fullName evidence="2">Uncharacterized protein</fullName>
    </submittedName>
</protein>
<evidence type="ECO:0000256" key="1">
    <source>
        <dbReference type="SAM" id="MobiDB-lite"/>
    </source>
</evidence>
<name>A0AA39ZVJ5_9PEZI</name>
<dbReference type="Proteomes" id="UP001172102">
    <property type="component" value="Unassembled WGS sequence"/>
</dbReference>